<dbReference type="RefSeq" id="WP_238308392.1">
    <property type="nucleotide sequence ID" value="NZ_BPRE01000013.1"/>
</dbReference>
<comment type="caution">
    <text evidence="2">The sequence shown here is derived from an EMBL/GenBank/DDBJ whole genome shotgun (WGS) entry which is preliminary data.</text>
</comment>
<feature type="region of interest" description="Disordered" evidence="1">
    <location>
        <begin position="170"/>
        <end position="204"/>
    </location>
</feature>
<reference evidence="2" key="2">
    <citation type="submission" date="2021-08" db="EMBL/GenBank/DDBJ databases">
        <authorList>
            <person name="Tani A."/>
            <person name="Ola A."/>
            <person name="Ogura Y."/>
            <person name="Katsura K."/>
            <person name="Hayashi T."/>
        </authorList>
    </citation>
    <scope>NUCLEOTIDE SEQUENCE</scope>
    <source>
        <strain evidence="2">DSM 14458</strain>
    </source>
</reference>
<dbReference type="InterPro" id="IPR016913">
    <property type="entry name" value="UCP029215"/>
</dbReference>
<sequence length="404" mass="43061">MFYATDAVALGDVRVSDGGYLEAFAHTARTGIQQYLGAEMGRPDLGIVNVYRDAADVFSHASLHSFAKVPVTVDHPPGGVSAANWKSVAVGTTGEEVLRDGERLKIGLKIMDAAAIEAVRGGKRELSVGYRTEIVWGDGIAPDGTPFQARQTSIVADHVAIVSRGRAGPQCRIGDSWSDFADGGKRDPDQSQPRPTADRDTPSMHKLTIDGITVDLSDTAREVVSKALAEKTNLLADNLKLVSDHAEAMKARDAAHAEVVKAKDKELATKDAEIEKLKASQFDDAQKHVVARELADVMAKAAKVSGKSDLQMDGLSISAIRRVAVATALTDAAVQGKSDDYVEARFDGLYADIAKADPLGRAISDSLPTPPTAARSNNAVQLGDAATEYARMQERDRNAWKMGA</sequence>
<dbReference type="EMBL" id="BPRE01000013">
    <property type="protein sequence ID" value="GJE77275.1"/>
    <property type="molecule type" value="Genomic_DNA"/>
</dbReference>
<dbReference type="Pfam" id="PF09979">
    <property type="entry name" value="DUF2213"/>
    <property type="match status" value="1"/>
</dbReference>
<evidence type="ECO:0000313" key="3">
    <source>
        <dbReference type="Proteomes" id="UP001055093"/>
    </source>
</evidence>
<evidence type="ECO:0000256" key="1">
    <source>
        <dbReference type="SAM" id="MobiDB-lite"/>
    </source>
</evidence>
<proteinExistence type="predicted"/>
<keyword evidence="3" id="KW-1185">Reference proteome</keyword>
<evidence type="ECO:0000313" key="2">
    <source>
        <dbReference type="EMBL" id="GJE77275.1"/>
    </source>
</evidence>
<dbReference type="Proteomes" id="UP001055093">
    <property type="component" value="Unassembled WGS sequence"/>
</dbReference>
<dbReference type="PIRSF" id="PIRSF029215">
    <property type="entry name" value="UCP029215"/>
    <property type="match status" value="1"/>
</dbReference>
<evidence type="ECO:0008006" key="4">
    <source>
        <dbReference type="Google" id="ProtNLM"/>
    </source>
</evidence>
<gene>
    <name evidence="2" type="ORF">BGCPKDLD_3878</name>
</gene>
<reference evidence="2" key="1">
    <citation type="journal article" date="2021" name="Front. Microbiol.">
        <title>Comprehensive Comparative Genomics and Phenotyping of Methylobacterium Species.</title>
        <authorList>
            <person name="Alessa O."/>
            <person name="Ogura Y."/>
            <person name="Fujitani Y."/>
            <person name="Takami H."/>
            <person name="Hayashi T."/>
            <person name="Sahin N."/>
            <person name="Tani A."/>
        </authorList>
    </citation>
    <scope>NUCLEOTIDE SEQUENCE</scope>
    <source>
        <strain evidence="2">DSM 14458</strain>
    </source>
</reference>
<name>A0ABQ4UZK9_9HYPH</name>
<protein>
    <recommendedName>
        <fullName evidence="4">DUF2213 domain-containing protein</fullName>
    </recommendedName>
</protein>
<accession>A0ABQ4UZK9</accession>
<organism evidence="2 3">
    <name type="scientific">Methylorubrum suomiense</name>
    <dbReference type="NCBI Taxonomy" id="144191"/>
    <lineage>
        <taxon>Bacteria</taxon>
        <taxon>Pseudomonadati</taxon>
        <taxon>Pseudomonadota</taxon>
        <taxon>Alphaproteobacteria</taxon>
        <taxon>Hyphomicrobiales</taxon>
        <taxon>Methylobacteriaceae</taxon>
        <taxon>Methylorubrum</taxon>
    </lineage>
</organism>